<sequence>MTELLNKKSKEGRYRVEPNIAEVDPVIEPLTDLDDDEDAIDRLLINTGFDADENVSARTVVDDRTLPIPQDVVPPFDAFGEDEALTVLQADDDEYVEPVDIGSPLADVELAPDPPPYQAASVNIEPLPGQDALAPIADEHTASALRHPAPESAGTLHDIFALPAEKDEAFAPAAPAFPIPKPDPEETSFVNRAAFKDCRPPLDREPEPDAIPHHPPGNETTALGDANPSVETPFSPFKADAFIPERGIAPDAPLHAGEESRLPSAPEDLLQRIARLEAKASNTRRLSYAAMLLSLAALCAASYLGYLAVQTRAELIKLQDMQSIMKEDLDGLSEKLDNGKQTVGDSADTPSAFIDESPQKPGNQSAAVRAPASPETGPLHVAAPPAAGGARKISEPSVRKTRVLPVQPAQSAAPQKASESYPDKPVTGTAGGPWSVNLAAFRQMDDARKKAAELKRKGIPVKVRKIDINHSIWYRLSVPGFATREAASAHSARLKKLLRLNSIWVAAT</sequence>
<dbReference type="AlphaFoldDB" id="H8GP47"/>
<keyword evidence="2" id="KW-0812">Transmembrane</keyword>
<dbReference type="eggNOG" id="COG3087">
    <property type="taxonomic scope" value="Bacteria"/>
</dbReference>
<evidence type="ECO:0000313" key="5">
    <source>
        <dbReference type="Proteomes" id="UP000005090"/>
    </source>
</evidence>
<proteinExistence type="predicted"/>
<dbReference type="RefSeq" id="WP_005371642.1">
    <property type="nucleotide sequence ID" value="NZ_CM001475.1"/>
</dbReference>
<dbReference type="Proteomes" id="UP000005090">
    <property type="component" value="Chromosome"/>
</dbReference>
<name>H8GP47_METAL</name>
<reference evidence="4 5" key="1">
    <citation type="journal article" date="2013" name="Genome Announc.">
        <title>Genome Sequence of the Obligate Gammaproteobacterial Methanotroph Methylomicrobium album Strain BG8.</title>
        <authorList>
            <person name="Kits K.D."/>
            <person name="Kalyuzhnaya M.G."/>
            <person name="Klotz M.G."/>
            <person name="Jetten M.S."/>
            <person name="Op den Camp H.J."/>
            <person name="Vuilleumier S."/>
            <person name="Bringel F."/>
            <person name="Dispirito A.A."/>
            <person name="Murrell J.C."/>
            <person name="Bruce D."/>
            <person name="Cheng J.F."/>
            <person name="Copeland A."/>
            <person name="Goodwin L."/>
            <person name="Hauser L."/>
            <person name="Lajus A."/>
            <person name="Land M.L."/>
            <person name="Lapidus A."/>
            <person name="Lucas S."/>
            <person name="Medigue C."/>
            <person name="Pitluck S."/>
            <person name="Woyke T."/>
            <person name="Zeytun A."/>
            <person name="Stein L.Y."/>
        </authorList>
    </citation>
    <scope>NUCLEOTIDE SEQUENCE [LARGE SCALE GENOMIC DNA]</scope>
    <source>
        <strain evidence="4 5">BG8</strain>
    </source>
</reference>
<organism evidence="4 5">
    <name type="scientific">Methylomicrobium album BG8</name>
    <dbReference type="NCBI Taxonomy" id="686340"/>
    <lineage>
        <taxon>Bacteria</taxon>
        <taxon>Pseudomonadati</taxon>
        <taxon>Pseudomonadota</taxon>
        <taxon>Gammaproteobacteria</taxon>
        <taxon>Methylococcales</taxon>
        <taxon>Methylococcaceae</taxon>
        <taxon>Methylomicrobium</taxon>
    </lineage>
</organism>
<dbReference type="InterPro" id="IPR007730">
    <property type="entry name" value="SPOR-like_dom"/>
</dbReference>
<dbReference type="GO" id="GO:0042834">
    <property type="term" value="F:peptidoglycan binding"/>
    <property type="evidence" value="ECO:0007669"/>
    <property type="project" value="InterPro"/>
</dbReference>
<evidence type="ECO:0000256" key="2">
    <source>
        <dbReference type="SAM" id="Phobius"/>
    </source>
</evidence>
<keyword evidence="5" id="KW-1185">Reference proteome</keyword>
<dbReference type="HOGENOM" id="CLU_536176_0_0_6"/>
<dbReference type="STRING" id="686340.Metal_1867"/>
<dbReference type="InterPro" id="IPR036680">
    <property type="entry name" value="SPOR-like_sf"/>
</dbReference>
<feature type="transmembrane region" description="Helical" evidence="2">
    <location>
        <begin position="286"/>
        <end position="309"/>
    </location>
</feature>
<dbReference type="Pfam" id="PF05036">
    <property type="entry name" value="SPOR"/>
    <property type="match status" value="1"/>
</dbReference>
<keyword evidence="2" id="KW-0472">Membrane</keyword>
<feature type="compositionally biased region" description="Basic and acidic residues" evidence="1">
    <location>
        <begin position="198"/>
        <end position="212"/>
    </location>
</feature>
<dbReference type="PROSITE" id="PS51724">
    <property type="entry name" value="SPOR"/>
    <property type="match status" value="1"/>
</dbReference>
<keyword evidence="2" id="KW-1133">Transmembrane helix</keyword>
<feature type="compositionally biased region" description="Low complexity" evidence="1">
    <location>
        <begin position="405"/>
        <end position="420"/>
    </location>
</feature>
<dbReference type="Gene3D" id="3.30.70.1070">
    <property type="entry name" value="Sporulation related repeat"/>
    <property type="match status" value="1"/>
</dbReference>
<protein>
    <submittedName>
        <fullName evidence="4">Sporulation related protein</fullName>
    </submittedName>
</protein>
<evidence type="ECO:0000313" key="4">
    <source>
        <dbReference type="EMBL" id="EIC29633.1"/>
    </source>
</evidence>
<feature type="region of interest" description="Disordered" evidence="1">
    <location>
        <begin position="198"/>
        <end position="236"/>
    </location>
</feature>
<feature type="domain" description="SPOR" evidence="3">
    <location>
        <begin position="428"/>
        <end position="507"/>
    </location>
</feature>
<feature type="region of interest" description="Disordered" evidence="1">
    <location>
        <begin position="335"/>
        <end position="429"/>
    </location>
</feature>
<dbReference type="EMBL" id="CM001475">
    <property type="protein sequence ID" value="EIC29633.1"/>
    <property type="molecule type" value="Genomic_DNA"/>
</dbReference>
<accession>H8GP47</accession>
<dbReference type="SUPFAM" id="SSF110997">
    <property type="entry name" value="Sporulation related repeat"/>
    <property type="match status" value="1"/>
</dbReference>
<evidence type="ECO:0000259" key="3">
    <source>
        <dbReference type="PROSITE" id="PS51724"/>
    </source>
</evidence>
<evidence type="ECO:0000256" key="1">
    <source>
        <dbReference type="SAM" id="MobiDB-lite"/>
    </source>
</evidence>
<gene>
    <name evidence="4" type="ORF">Metal_1867</name>
</gene>